<dbReference type="Proteomes" id="UP000622166">
    <property type="component" value="Unassembled WGS sequence"/>
</dbReference>
<evidence type="ECO:0000256" key="2">
    <source>
        <dbReference type="ARBA" id="ARBA00022803"/>
    </source>
</evidence>
<feature type="repeat" description="TPR" evidence="3">
    <location>
        <begin position="532"/>
        <end position="565"/>
    </location>
</feature>
<dbReference type="SMART" id="SM00028">
    <property type="entry name" value="TPR"/>
    <property type="match status" value="6"/>
</dbReference>
<dbReference type="InterPro" id="IPR050498">
    <property type="entry name" value="Ycf3"/>
</dbReference>
<evidence type="ECO:0000313" key="4">
    <source>
        <dbReference type="EMBL" id="GGZ29657.1"/>
    </source>
</evidence>
<dbReference type="EMBL" id="BMVW01000014">
    <property type="protein sequence ID" value="GGZ29657.1"/>
    <property type="molecule type" value="Genomic_DNA"/>
</dbReference>
<sequence>MKKPDPVPQLDPPPPDRQSHIWLVAPDEDSRHRLAPQALNGCPPLLAVLDAHRRLRGPFTAAGTLMRLLVPQALESRPELVSAHDIEVLSAAPELRAVLPCARETLTSLTPAEKRTRFYPYIRTTRIAHGLTDFLLSFLGPPATLLVLHAEHADRTDSEWLAILLRRADPRRLRLLVCTAGPTVPPALASALGSYAARWTSTGTETADDAVKVPSDPADRQARAAVFVNADCATEDPVGEECYAQLPPATRARLHDVRAGELQAAVDAGETSLCRGALPFHLEHGSDPLTAGSRALREAMEHLLLEGFYDALLDMGPRTQALLDWTAAPEECWLVTVRMAIAYSVMGGHAEDVLALYDAACAATALPSVHMSAAYGRAMVFTRYMEPERRDHQKAKAWVNTAVALSQLSPTAERRAYNLTFNENGLALIETHLGNPERALGLVDAGIARLDAELDNADQGQHRSVLEYNRAQLVARLQGPDAGAAAYGRVIAQDPNHSEYYFERAALLRLAGRSEEALADYSEAIRTSPPYPEAVYNRADLRAELGDIEGALTDFDRVLELDPDFLDAYVNRAGLRHACGDISGTAQDVTAGLERDAEQPHLLCLRGLIAQHEDRSEDALSDLEAAVRLAPELACAWVGLGDLAFERGEFGASVRCFDQALLLEEDPTTRAHRALAHESMENWAAAADDYTAAIGLLPAEETEQVQWLRDKLSYSRRRGRHQLWRGGTGRV</sequence>
<evidence type="ECO:0008006" key="6">
    <source>
        <dbReference type="Google" id="ProtNLM"/>
    </source>
</evidence>
<feature type="repeat" description="TPR" evidence="3">
    <location>
        <begin position="498"/>
        <end position="531"/>
    </location>
</feature>
<feature type="repeat" description="TPR" evidence="3">
    <location>
        <begin position="634"/>
        <end position="667"/>
    </location>
</feature>
<dbReference type="GO" id="GO:0046813">
    <property type="term" value="P:receptor-mediated virion attachment to host cell"/>
    <property type="evidence" value="ECO:0007669"/>
    <property type="project" value="TreeGrafter"/>
</dbReference>
<dbReference type="GO" id="GO:0009279">
    <property type="term" value="C:cell outer membrane"/>
    <property type="evidence" value="ECO:0007669"/>
    <property type="project" value="TreeGrafter"/>
</dbReference>
<proteinExistence type="predicted"/>
<dbReference type="Pfam" id="PF13432">
    <property type="entry name" value="TPR_16"/>
    <property type="match status" value="2"/>
</dbReference>
<protein>
    <recommendedName>
        <fullName evidence="6">Tetratricopeptide repeat protein</fullName>
    </recommendedName>
</protein>
<dbReference type="PANTHER" id="PTHR44858:SF1">
    <property type="entry name" value="UDP-N-ACETYLGLUCOSAMINE--PEPTIDE N-ACETYLGLUCOSAMINYLTRANSFERASE SPINDLY-RELATED"/>
    <property type="match status" value="1"/>
</dbReference>
<evidence type="ECO:0000313" key="5">
    <source>
        <dbReference type="Proteomes" id="UP000622166"/>
    </source>
</evidence>
<reference evidence="4" key="1">
    <citation type="journal article" date="2014" name="Int. J. Syst. Evol. Microbiol.">
        <title>Complete genome sequence of Corynebacterium casei LMG S-19264T (=DSM 44701T), isolated from a smear-ripened cheese.</title>
        <authorList>
            <consortium name="US DOE Joint Genome Institute (JGI-PGF)"/>
            <person name="Walter F."/>
            <person name="Albersmeier A."/>
            <person name="Kalinowski J."/>
            <person name="Ruckert C."/>
        </authorList>
    </citation>
    <scope>NUCLEOTIDE SEQUENCE</scope>
    <source>
        <strain evidence="4">JCM 4815</strain>
    </source>
</reference>
<evidence type="ECO:0000256" key="3">
    <source>
        <dbReference type="PROSITE-ProRule" id="PRU00339"/>
    </source>
</evidence>
<accession>A0A918Q0Y8</accession>
<keyword evidence="2 3" id="KW-0802">TPR repeat</keyword>
<gene>
    <name evidence="4" type="ORF">GCM10010365_57530</name>
</gene>
<dbReference type="PROSITE" id="PS50005">
    <property type="entry name" value="TPR"/>
    <property type="match status" value="3"/>
</dbReference>
<dbReference type="SUPFAM" id="SSF48452">
    <property type="entry name" value="TPR-like"/>
    <property type="match status" value="1"/>
</dbReference>
<dbReference type="RefSeq" id="WP_189864085.1">
    <property type="nucleotide sequence ID" value="NZ_BMVW01000014.1"/>
</dbReference>
<dbReference type="AlphaFoldDB" id="A0A918Q0Y8"/>
<evidence type="ECO:0000256" key="1">
    <source>
        <dbReference type="ARBA" id="ARBA00022737"/>
    </source>
</evidence>
<keyword evidence="1" id="KW-0677">Repeat</keyword>
<dbReference type="Pfam" id="PF13181">
    <property type="entry name" value="TPR_8"/>
    <property type="match status" value="1"/>
</dbReference>
<dbReference type="Gene3D" id="1.25.40.10">
    <property type="entry name" value="Tetratricopeptide repeat domain"/>
    <property type="match status" value="2"/>
</dbReference>
<organism evidence="4 5">
    <name type="scientific">Streptomyces poonensis</name>
    <dbReference type="NCBI Taxonomy" id="68255"/>
    <lineage>
        <taxon>Bacteria</taxon>
        <taxon>Bacillati</taxon>
        <taxon>Actinomycetota</taxon>
        <taxon>Actinomycetes</taxon>
        <taxon>Kitasatosporales</taxon>
        <taxon>Streptomycetaceae</taxon>
        <taxon>Streptomyces</taxon>
    </lineage>
</organism>
<dbReference type="PANTHER" id="PTHR44858">
    <property type="entry name" value="TETRATRICOPEPTIDE REPEAT PROTEIN 6"/>
    <property type="match status" value="1"/>
</dbReference>
<dbReference type="InterPro" id="IPR011990">
    <property type="entry name" value="TPR-like_helical_dom_sf"/>
</dbReference>
<dbReference type="InterPro" id="IPR019734">
    <property type="entry name" value="TPR_rpt"/>
</dbReference>
<keyword evidence="5" id="KW-1185">Reference proteome</keyword>
<name>A0A918Q0Y8_9ACTN</name>
<reference evidence="4" key="2">
    <citation type="submission" date="2020-09" db="EMBL/GenBank/DDBJ databases">
        <authorList>
            <person name="Sun Q."/>
            <person name="Ohkuma M."/>
        </authorList>
    </citation>
    <scope>NUCLEOTIDE SEQUENCE</scope>
    <source>
        <strain evidence="4">JCM 4815</strain>
    </source>
</reference>
<comment type="caution">
    <text evidence="4">The sequence shown here is derived from an EMBL/GenBank/DDBJ whole genome shotgun (WGS) entry which is preliminary data.</text>
</comment>